<keyword evidence="1" id="KW-1133">Transmembrane helix</keyword>
<dbReference type="EMBL" id="JAPTNE010000041">
    <property type="protein sequence ID" value="MCZ0809680.1"/>
    <property type="molecule type" value="Genomic_DNA"/>
</dbReference>
<comment type="caution">
    <text evidence="2">The sequence shown here is derived from an EMBL/GenBank/DDBJ whole genome shotgun (WGS) entry which is preliminary data.</text>
</comment>
<keyword evidence="1" id="KW-0812">Transmembrane</keyword>
<accession>A0AAP3DM45</accession>
<feature type="transmembrane region" description="Helical" evidence="1">
    <location>
        <begin position="6"/>
        <end position="28"/>
    </location>
</feature>
<gene>
    <name evidence="2" type="ORF">O0554_22725</name>
</gene>
<dbReference type="Proteomes" id="UP001077662">
    <property type="component" value="Unassembled WGS sequence"/>
</dbReference>
<evidence type="ECO:0000313" key="2">
    <source>
        <dbReference type="EMBL" id="MCZ0809680.1"/>
    </source>
</evidence>
<dbReference type="AlphaFoldDB" id="A0AAP3DM45"/>
<name>A0AAP3DM45_BRELA</name>
<dbReference type="RefSeq" id="WP_258434646.1">
    <property type="nucleotide sequence ID" value="NZ_JANSGW010000041.1"/>
</dbReference>
<evidence type="ECO:0000313" key="3">
    <source>
        <dbReference type="Proteomes" id="UP001077662"/>
    </source>
</evidence>
<sequence>MKKSVYWIKATVLSIIVVICVILISFYLQKYAINEVQANPPEAITSLVEERFGVEKDWQQNGKENLYTTKLLEGELASESSGVIKTDTDCEADERRISQCHNQIELDNGQTITVINIHNMRNYACFNPGEKVKIIPSEDGKWMTLSKIPS</sequence>
<protein>
    <submittedName>
        <fullName evidence="2">Uncharacterized protein</fullName>
    </submittedName>
</protein>
<keyword evidence="1" id="KW-0472">Membrane</keyword>
<reference evidence="2" key="1">
    <citation type="submission" date="2022-09" db="EMBL/GenBank/DDBJ databases">
        <title>Genome analysis and characterization of larvicidal activity of Brevibacillus strains.</title>
        <authorList>
            <person name="Patrusheva E.V."/>
            <person name="Izotova A.O."/>
            <person name="Toshchakov S.V."/>
            <person name="Sineoky S.P."/>
        </authorList>
    </citation>
    <scope>NUCLEOTIDE SEQUENCE</scope>
    <source>
        <strain evidence="2">VKPM_B-13247</strain>
    </source>
</reference>
<proteinExistence type="predicted"/>
<evidence type="ECO:0000256" key="1">
    <source>
        <dbReference type="SAM" id="Phobius"/>
    </source>
</evidence>
<organism evidence="2 3">
    <name type="scientific">Brevibacillus laterosporus</name>
    <name type="common">Bacillus laterosporus</name>
    <dbReference type="NCBI Taxonomy" id="1465"/>
    <lineage>
        <taxon>Bacteria</taxon>
        <taxon>Bacillati</taxon>
        <taxon>Bacillota</taxon>
        <taxon>Bacilli</taxon>
        <taxon>Bacillales</taxon>
        <taxon>Paenibacillaceae</taxon>
        <taxon>Brevibacillus</taxon>
    </lineage>
</organism>